<accession>X1Q1Q1</accession>
<name>X1Q1Q1_9ZZZZ</name>
<dbReference type="InterPro" id="IPR038718">
    <property type="entry name" value="SNF2-like_sf"/>
</dbReference>
<reference evidence="1" key="1">
    <citation type="journal article" date="2014" name="Front. Microbiol.">
        <title>High frequency of phylogenetically diverse reductive dehalogenase-homologous genes in deep subseafloor sedimentary metagenomes.</title>
        <authorList>
            <person name="Kawai M."/>
            <person name="Futagami T."/>
            <person name="Toyoda A."/>
            <person name="Takaki Y."/>
            <person name="Nishi S."/>
            <person name="Hori S."/>
            <person name="Arai W."/>
            <person name="Tsubouchi T."/>
            <person name="Morono Y."/>
            <person name="Uchiyama I."/>
            <person name="Ito T."/>
            <person name="Fujiyama A."/>
            <person name="Inagaki F."/>
            <person name="Takami H."/>
        </authorList>
    </citation>
    <scope>NUCLEOTIDE SEQUENCE</scope>
    <source>
        <strain evidence="1">Expedition CK06-06</strain>
    </source>
</reference>
<organism evidence="1">
    <name type="scientific">marine sediment metagenome</name>
    <dbReference type="NCBI Taxonomy" id="412755"/>
    <lineage>
        <taxon>unclassified sequences</taxon>
        <taxon>metagenomes</taxon>
        <taxon>ecological metagenomes</taxon>
    </lineage>
</organism>
<dbReference type="AlphaFoldDB" id="X1Q1Q1"/>
<evidence type="ECO:0000313" key="1">
    <source>
        <dbReference type="EMBL" id="GAI37164.1"/>
    </source>
</evidence>
<sequence>VEGEFNSATLLLDLLRKLQLNRQTRGILLLSATPMQTHPWEPWDLLSVLGEGGVWLSEFSCVRDYYLAISKIANGRCDIETAERAATLIAADDKFPEFSGDRIPLDDPKAISQKLAFAPSSKRREIVNWLRQGSPLMRRMHRNTRNTLRAYQQMGLLKQVPPKRTVDDFIFKFQNEAERNVYDSVTDYIEKRFEDLEREKPGKGFVMTVYRRRASSSPHALKKSLERRREGLLRVTRQYAFDTALSFEDVPEALDPEDMPEAEG</sequence>
<dbReference type="EMBL" id="BARV01026108">
    <property type="protein sequence ID" value="GAI37164.1"/>
    <property type="molecule type" value="Genomic_DNA"/>
</dbReference>
<dbReference type="Gene3D" id="3.40.50.10810">
    <property type="entry name" value="Tandem AAA-ATPase domain"/>
    <property type="match status" value="1"/>
</dbReference>
<comment type="caution">
    <text evidence="1">The sequence shown here is derived from an EMBL/GenBank/DDBJ whole genome shotgun (WGS) entry which is preliminary data.</text>
</comment>
<gene>
    <name evidence="1" type="ORF">S06H3_42248</name>
</gene>
<feature type="non-terminal residue" evidence="1">
    <location>
        <position position="264"/>
    </location>
</feature>
<protein>
    <submittedName>
        <fullName evidence="1">Uncharacterized protein</fullName>
    </submittedName>
</protein>
<proteinExistence type="predicted"/>
<feature type="non-terminal residue" evidence="1">
    <location>
        <position position="1"/>
    </location>
</feature>